<sequence>MNFDPSPLLSAQGVPYTAEQVQMLDAVVGMMFSGNQMQRARAHEVLNSLKADPTAFLQVNPVLSMSTCTESKFFALTVLEDAIKVRWKVLPPEQREGIKSYVVNLAIEMSSTPDGQPVANPQGQHLLTKVNETIVQVLKHEWPHNWTAFIPEICNSAMRDQGLCQNNLKILNLLSEEVFDFSSDQMTSKRARIMKRALREQFEQIFQLCQFIFISYKENGSKVSVALLETTLKCLRSFLRWMPLAAIFDTDLIPTLLDSFWPLPQLRIETTRCIGEILTLNDMRAHVPSSVSSGVQAGTSSVGAGPGGEDVNVNGTEKDVGRMDSETEMLYTKAPHLVELFRKFIEKVAGLPDLTWRYHIDVAVHMRNAYETLVSAIVYAITGFFKHHTALIERERQTNEAGIHQHLASALQVILRSTAIPHDDTFKMCLEAWYTIAYPLAKAKKRGECGTGGTTDQGGAPLMLDGAMPTPKPVGPHIGLSGDNLYLGVLADVRGVLIDRMVKPDEVAVHYDDETGEVTKESYADTEENALYSRMRDVLVYLTVIDPAHMADIITKRLELEVPPEGSNGSVFNQVAPRAGAFPSNLAGNPELQPDWNPQHLERLCWATGSITGAMSENEEKNFLVNVIRVLLALCENKKGKPNKAIVATQIMYVVGQYPRFLRGHWKFLKTVLNKLFEFMQETFEGVQEMAVSTFLKIVKKTAKEYVVPRQGEEEPFIFTAFRHVSTLTVDLQQPQMLTFFEGMAWMIPACMEHERPKCVTALVAVPCEWWSELIARIKSDPSMLQPAETAKNIAHVLRIFTRVAIPTGTAFSAQMMAVYPEMLDIYRSYSQALSQVESSADAAKASRVTSTQKREWRAVKRQTLVLVETFVDRASLEAVLGPDALLQEVYSSSDSSNNIRAVDIFLGGRLGEMEASRIEAARTVLAQIAQHTVPPLLHPVLEDYRHGVPQSRDPAVLSLLTVLIACLSESLAPEIPRIFEFVFDCTLDMIRSDFQSFPDHRKEFFELLGAVNKSCFSALFSLKDNRLKLYVECLVWALKHEQPQLAEKGLKVMMEFVDNICGCGDRSIMVSFFQEFFFSLLADVTGVLTDTLHTAGFREQAYLMMRLLSIVEANVIPEVAQKPAVVEFLQKFFLENFPTVTEQQMSVWATALITKSGSKHAFTQVLKDFLISIKAYAGDDDSELFQLIAETAPQAGMSTQTSTLVQSDTCGGWPGTVAPCPSPQGASLVQGPLPGAQPSPPQQQVQQGTPLSADNPAFWTQ</sequence>
<keyword evidence="3" id="KW-0813">Transport</keyword>
<dbReference type="InterPro" id="IPR016024">
    <property type="entry name" value="ARM-type_fold"/>
</dbReference>
<name>A0A0G4GSC2_9ALVE</name>
<evidence type="ECO:0000259" key="7">
    <source>
        <dbReference type="PROSITE" id="PS50166"/>
    </source>
</evidence>
<dbReference type="PANTHER" id="PTHR11223">
    <property type="entry name" value="EXPORTIN 1/5"/>
    <property type="match status" value="1"/>
</dbReference>
<dbReference type="GO" id="GO:0005049">
    <property type="term" value="F:nuclear export signal receptor activity"/>
    <property type="evidence" value="ECO:0007669"/>
    <property type="project" value="InterPro"/>
</dbReference>
<feature type="compositionally biased region" description="Polar residues" evidence="6">
    <location>
        <begin position="291"/>
        <end position="302"/>
    </location>
</feature>
<dbReference type="PROSITE" id="PS50166">
    <property type="entry name" value="IMPORTIN_B_NT"/>
    <property type="match status" value="1"/>
</dbReference>
<dbReference type="GO" id="GO:0000055">
    <property type="term" value="P:ribosomal large subunit export from nucleus"/>
    <property type="evidence" value="ECO:0007669"/>
    <property type="project" value="TreeGrafter"/>
</dbReference>
<feature type="domain" description="Importin N-terminal" evidence="7">
    <location>
        <begin position="42"/>
        <end position="108"/>
    </location>
</feature>
<evidence type="ECO:0000313" key="8">
    <source>
        <dbReference type="EMBL" id="CEM33518.1"/>
    </source>
</evidence>
<dbReference type="Pfam" id="PF18787">
    <property type="entry name" value="CRM1_repeat_3"/>
    <property type="match status" value="1"/>
</dbReference>
<evidence type="ECO:0000256" key="3">
    <source>
        <dbReference type="ARBA" id="ARBA00022448"/>
    </source>
</evidence>
<evidence type="ECO:0000256" key="5">
    <source>
        <dbReference type="ARBA" id="ARBA00023242"/>
    </source>
</evidence>
<dbReference type="InterPro" id="IPR041235">
    <property type="entry name" value="Exp1_repeat_2"/>
</dbReference>
<dbReference type="Pfam" id="PF18784">
    <property type="entry name" value="CRM1_repeat_2"/>
    <property type="match status" value="1"/>
</dbReference>
<keyword evidence="5" id="KW-0539">Nucleus</keyword>
<dbReference type="PANTHER" id="PTHR11223:SF2">
    <property type="entry name" value="EXPORTIN-1"/>
    <property type="match status" value="1"/>
</dbReference>
<evidence type="ECO:0000256" key="4">
    <source>
        <dbReference type="ARBA" id="ARBA00022927"/>
    </source>
</evidence>
<reference evidence="8" key="1">
    <citation type="submission" date="2014-11" db="EMBL/GenBank/DDBJ databases">
        <authorList>
            <person name="Otto D Thomas"/>
            <person name="Naeem Raeece"/>
        </authorList>
    </citation>
    <scope>NUCLEOTIDE SEQUENCE</scope>
</reference>
<dbReference type="SMART" id="SM01102">
    <property type="entry name" value="CRM1_C"/>
    <property type="match status" value="1"/>
</dbReference>
<feature type="region of interest" description="Disordered" evidence="6">
    <location>
        <begin position="291"/>
        <end position="313"/>
    </location>
</feature>
<keyword evidence="4" id="KW-0653">Protein transport</keyword>
<gene>
    <name evidence="8" type="ORF">Cvel_5132</name>
</gene>
<dbReference type="Gene3D" id="1.25.10.10">
    <property type="entry name" value="Leucine-rich Repeat Variant"/>
    <property type="match status" value="1"/>
</dbReference>
<dbReference type="Pfam" id="PF08389">
    <property type="entry name" value="Xpo1"/>
    <property type="match status" value="1"/>
</dbReference>
<dbReference type="VEuPathDB" id="CryptoDB:Cvel_5132"/>
<dbReference type="GO" id="GO:0031267">
    <property type="term" value="F:small GTPase binding"/>
    <property type="evidence" value="ECO:0007669"/>
    <property type="project" value="InterPro"/>
</dbReference>
<dbReference type="InterPro" id="IPR040485">
    <property type="entry name" value="XPO1_repeat_3"/>
</dbReference>
<dbReference type="SMART" id="SM00913">
    <property type="entry name" value="IBN_N"/>
    <property type="match status" value="1"/>
</dbReference>
<evidence type="ECO:0000256" key="1">
    <source>
        <dbReference type="ARBA" id="ARBA00004123"/>
    </source>
</evidence>
<evidence type="ECO:0000256" key="6">
    <source>
        <dbReference type="SAM" id="MobiDB-lite"/>
    </source>
</evidence>
<dbReference type="InterPro" id="IPR001494">
    <property type="entry name" value="Importin-beta_N"/>
</dbReference>
<dbReference type="SUPFAM" id="SSF48371">
    <property type="entry name" value="ARM repeat"/>
    <property type="match status" value="1"/>
</dbReference>
<dbReference type="GO" id="GO:0005737">
    <property type="term" value="C:cytoplasm"/>
    <property type="evidence" value="ECO:0007669"/>
    <property type="project" value="TreeGrafter"/>
</dbReference>
<dbReference type="PhylomeDB" id="A0A0G4GSC2"/>
<proteinExistence type="inferred from homology"/>
<feature type="region of interest" description="Disordered" evidence="6">
    <location>
        <begin position="1216"/>
        <end position="1262"/>
    </location>
</feature>
<accession>A0A0G4GSC2</accession>
<dbReference type="Pfam" id="PF08767">
    <property type="entry name" value="CRM1_C"/>
    <property type="match status" value="1"/>
</dbReference>
<organism evidence="8">
    <name type="scientific">Chromera velia CCMP2878</name>
    <dbReference type="NCBI Taxonomy" id="1169474"/>
    <lineage>
        <taxon>Eukaryota</taxon>
        <taxon>Sar</taxon>
        <taxon>Alveolata</taxon>
        <taxon>Colpodellida</taxon>
        <taxon>Chromeraceae</taxon>
        <taxon>Chromera</taxon>
    </lineage>
</organism>
<comment type="subcellular location">
    <subcellularLocation>
        <location evidence="1">Nucleus</location>
    </subcellularLocation>
</comment>
<dbReference type="GO" id="GO:0006611">
    <property type="term" value="P:protein export from nucleus"/>
    <property type="evidence" value="ECO:0007669"/>
    <property type="project" value="InterPro"/>
</dbReference>
<dbReference type="InterPro" id="IPR011989">
    <property type="entry name" value="ARM-like"/>
</dbReference>
<dbReference type="InterPro" id="IPR014877">
    <property type="entry name" value="XPO1_C_dom"/>
</dbReference>
<dbReference type="InterPro" id="IPR013598">
    <property type="entry name" value="Exportin-1/Importin-b-like"/>
</dbReference>
<dbReference type="AlphaFoldDB" id="A0A0G4GSC2"/>
<dbReference type="EMBL" id="CDMZ01001502">
    <property type="protein sequence ID" value="CEM33518.1"/>
    <property type="molecule type" value="Genomic_DNA"/>
</dbReference>
<comment type="similarity">
    <text evidence="2">Belongs to the exportin family.</text>
</comment>
<protein>
    <recommendedName>
        <fullName evidence="7">Importin N-terminal domain-containing protein</fullName>
    </recommendedName>
</protein>
<dbReference type="InterPro" id="IPR045065">
    <property type="entry name" value="XPO1/5"/>
</dbReference>
<evidence type="ECO:0000256" key="2">
    <source>
        <dbReference type="ARBA" id="ARBA00009466"/>
    </source>
</evidence>
<dbReference type="Pfam" id="PF03810">
    <property type="entry name" value="IBN_N"/>
    <property type="match status" value="1"/>
</dbReference>
<dbReference type="GO" id="GO:0005634">
    <property type="term" value="C:nucleus"/>
    <property type="evidence" value="ECO:0007669"/>
    <property type="project" value="UniProtKB-SubCell"/>
</dbReference>
<dbReference type="GO" id="GO:0000056">
    <property type="term" value="P:ribosomal small subunit export from nucleus"/>
    <property type="evidence" value="ECO:0007669"/>
    <property type="project" value="TreeGrafter"/>
</dbReference>